<dbReference type="NCBIfam" id="NF006914">
    <property type="entry name" value="PRK09404.1"/>
    <property type="match status" value="1"/>
</dbReference>
<dbReference type="Gene3D" id="1.10.287.1150">
    <property type="entry name" value="TPP helical domain"/>
    <property type="match status" value="1"/>
</dbReference>
<organism evidence="7 8">
    <name type="scientific">Dinothrombium tinctorium</name>
    <dbReference type="NCBI Taxonomy" id="1965070"/>
    <lineage>
        <taxon>Eukaryota</taxon>
        <taxon>Metazoa</taxon>
        <taxon>Ecdysozoa</taxon>
        <taxon>Arthropoda</taxon>
        <taxon>Chelicerata</taxon>
        <taxon>Arachnida</taxon>
        <taxon>Acari</taxon>
        <taxon>Acariformes</taxon>
        <taxon>Trombidiformes</taxon>
        <taxon>Prostigmata</taxon>
        <taxon>Anystina</taxon>
        <taxon>Parasitengona</taxon>
        <taxon>Trombidioidea</taxon>
        <taxon>Trombidiidae</taxon>
        <taxon>Dinothrombium</taxon>
    </lineage>
</organism>
<dbReference type="Gene3D" id="3.40.50.11610">
    <property type="entry name" value="Multifunctional 2-oxoglutarate metabolism enzyme, C-terminal domain"/>
    <property type="match status" value="1"/>
</dbReference>
<dbReference type="Proteomes" id="UP000285301">
    <property type="component" value="Unassembled WGS sequence"/>
</dbReference>
<evidence type="ECO:0000256" key="2">
    <source>
        <dbReference type="ARBA" id="ARBA00006936"/>
    </source>
</evidence>
<evidence type="ECO:0000313" key="7">
    <source>
        <dbReference type="EMBL" id="RWS17703.1"/>
    </source>
</evidence>
<dbReference type="GO" id="GO:0016624">
    <property type="term" value="F:oxidoreductase activity, acting on the aldehyde or oxo group of donors, disulfide as acceptor"/>
    <property type="evidence" value="ECO:0007669"/>
    <property type="project" value="InterPro"/>
</dbReference>
<comment type="similarity">
    <text evidence="2">Belongs to the alpha-ketoglutarate dehydrogenase family.</text>
</comment>
<dbReference type="SUPFAM" id="SSF52518">
    <property type="entry name" value="Thiamin diphosphate-binding fold (THDP-binding)"/>
    <property type="match status" value="2"/>
</dbReference>
<evidence type="ECO:0000256" key="5">
    <source>
        <dbReference type="ARBA" id="ARBA00023052"/>
    </source>
</evidence>
<reference evidence="7 8" key="1">
    <citation type="journal article" date="2018" name="Gigascience">
        <title>Genomes of trombidid mites reveal novel predicted allergens and laterally-transferred genes associated with secondary metabolism.</title>
        <authorList>
            <person name="Dong X."/>
            <person name="Chaisiri K."/>
            <person name="Xia D."/>
            <person name="Armstrong S.D."/>
            <person name="Fang Y."/>
            <person name="Donnelly M.J."/>
            <person name="Kadowaki T."/>
            <person name="McGarry J.W."/>
            <person name="Darby A.C."/>
            <person name="Makepeace B.L."/>
        </authorList>
    </citation>
    <scope>NUCLEOTIDE SEQUENCE [LARGE SCALE GENOMIC DNA]</scope>
    <source>
        <strain evidence="7">UoL-WK</strain>
    </source>
</reference>
<dbReference type="STRING" id="1965070.A0A443RR07"/>
<comment type="caution">
    <text evidence="7">The sequence shown here is derived from an EMBL/GenBank/DDBJ whole genome shotgun (WGS) entry which is preliminary data.</text>
</comment>
<dbReference type="Gene3D" id="3.40.50.970">
    <property type="match status" value="1"/>
</dbReference>
<dbReference type="InterPro" id="IPR005475">
    <property type="entry name" value="Transketolase-like_Pyr-bd"/>
</dbReference>
<dbReference type="PANTHER" id="PTHR23152:SF4">
    <property type="entry name" value="2-OXOADIPATE DEHYDROGENASE COMPLEX COMPONENT E1"/>
    <property type="match status" value="1"/>
</dbReference>
<dbReference type="InterPro" id="IPR029061">
    <property type="entry name" value="THDP-binding"/>
</dbReference>
<dbReference type="InterPro" id="IPR001017">
    <property type="entry name" value="DH_E1"/>
</dbReference>
<evidence type="ECO:0000256" key="3">
    <source>
        <dbReference type="ARBA" id="ARBA00022946"/>
    </source>
</evidence>
<gene>
    <name evidence="7" type="ORF">B4U79_15591</name>
</gene>
<dbReference type="SMART" id="SM00861">
    <property type="entry name" value="Transket_pyr"/>
    <property type="match status" value="1"/>
</dbReference>
<keyword evidence="8" id="KW-1185">Reference proteome</keyword>
<protein>
    <submittedName>
        <fullName evidence="7">Putative 2-oxoglutarate dehydrogenase E1 component DHKTD1-like protein</fullName>
    </submittedName>
</protein>
<dbReference type="CDD" id="cd02016">
    <property type="entry name" value="TPP_E1_OGDC_like"/>
    <property type="match status" value="1"/>
</dbReference>
<dbReference type="InterPro" id="IPR042179">
    <property type="entry name" value="KGD_C_sf"/>
</dbReference>
<feature type="domain" description="Transketolase-like pyrimidine-binding" evidence="6">
    <location>
        <begin position="531"/>
        <end position="734"/>
    </location>
</feature>
<dbReference type="PANTHER" id="PTHR23152">
    <property type="entry name" value="2-OXOGLUTARATE DEHYDROGENASE"/>
    <property type="match status" value="1"/>
</dbReference>
<evidence type="ECO:0000313" key="8">
    <source>
        <dbReference type="Proteomes" id="UP000285301"/>
    </source>
</evidence>
<dbReference type="EMBL" id="NCKU01000045">
    <property type="protein sequence ID" value="RWS17703.1"/>
    <property type="molecule type" value="Genomic_DNA"/>
</dbReference>
<dbReference type="NCBIfam" id="NF008907">
    <property type="entry name" value="PRK12270.1"/>
    <property type="match status" value="1"/>
</dbReference>
<evidence type="ECO:0000256" key="4">
    <source>
        <dbReference type="ARBA" id="ARBA00023002"/>
    </source>
</evidence>
<dbReference type="Pfam" id="PF16870">
    <property type="entry name" value="OxoGdeHyase_C"/>
    <property type="match status" value="1"/>
</dbReference>
<proteinExistence type="inferred from homology"/>
<comment type="cofactor">
    <cofactor evidence="1">
        <name>thiamine diphosphate</name>
        <dbReference type="ChEBI" id="CHEBI:58937"/>
    </cofactor>
</comment>
<evidence type="ECO:0000259" key="6">
    <source>
        <dbReference type="SMART" id="SM00861"/>
    </source>
</evidence>
<sequence>MINNQLNYSLIYSIIKEFREKGHYLASIDPLHLPHSKDIESKTFLLQNYENRFKENKTVFKTLGLLYNKKEECSVNEAITFLKKTYCGTVGVEFMHIDDIGEREWLASKWEQINCSDYLLPVHTKEKIAQMLLECQWFDNFVATKYPTVKRYACEGAESMIIFFDELFTHSCISHNVTDVIIGMPHRGRLNLLACLLKFPPNIMFRKMQGLSEFDLIKAPRIVGDVLSHLYKSIDLNLAEKKNIHVSLLPNPSHLEAINPVVCGKARGKAMTKNLYPYKQSNSNDKLPILPIQVHGDASFSGQGIVMECLEMSNVPHYSVGGSIHLVVNNQIGYTTPGYYNGRSSHYCSDVMKMIDAPCIHVNGDHPEDVLKVTRLAVDYRQKFGKDILIDLVCFRQWGHNELDDPTFTNPLMYKAIHSRERTVAEKYANEIFSQVEIDSIKQKFWTNLNQEFKKSSESKPSNENLKGVWSHIIHPSNEHITVWDTGYSSEQLIAIGRKSVEIPSGFNLHKTLNKSLVNDRLKRLSEQNQIDWATAEIFAFGSLLCEGHNVRISGQDVGRGTFNQRHAMIVDQESGEINIPLNDMFENQSAFLEVANSILSEEAVVGFEYGMSIDSPNNLIIWEAQFGDFFNGAQIMFDTFISAGELKWLLQSGLVILLPHGYDGAGPEHSSCRIERFLQMCDSSVKNVDSDMINWSVTHPSTPSQYFHLLRRQIVRNYRKPLIVASPKLLLRHPQCISNLSEFEEGTHFKPVIDDRLTAKTDAIQKVVFCSGKHYYALNAYRTEQNITDVAIVRIEELCPFPVKDISAVISKYANAKKIIWSQEEHENMGAWSFVNDRFKSHFGCELNYVGRAPLGTPAVGIGSLHKKEHQLVIAQTLEN</sequence>
<dbReference type="Pfam" id="PF00676">
    <property type="entry name" value="E1_dh"/>
    <property type="match status" value="1"/>
</dbReference>
<dbReference type="PIRSF" id="PIRSF000157">
    <property type="entry name" value="Oxoglu_dh_E1"/>
    <property type="match status" value="1"/>
</dbReference>
<evidence type="ECO:0000256" key="1">
    <source>
        <dbReference type="ARBA" id="ARBA00001964"/>
    </source>
</evidence>
<keyword evidence="3" id="KW-0809">Transit peptide</keyword>
<keyword evidence="5" id="KW-0786">Thiamine pyrophosphate</keyword>
<keyword evidence="4" id="KW-0560">Oxidoreductase</keyword>
<dbReference type="InterPro" id="IPR031717">
    <property type="entry name" value="ODO-1/KGD_C"/>
</dbReference>
<dbReference type="GO" id="GO:0030976">
    <property type="term" value="F:thiamine pyrophosphate binding"/>
    <property type="evidence" value="ECO:0007669"/>
    <property type="project" value="InterPro"/>
</dbReference>
<name>A0A443RR07_9ACAR</name>
<dbReference type="AlphaFoldDB" id="A0A443RR07"/>
<dbReference type="InterPro" id="IPR011603">
    <property type="entry name" value="2oxoglutarate_DH_E1"/>
</dbReference>
<dbReference type="OrthoDB" id="413077at2759"/>
<dbReference type="NCBIfam" id="TIGR00239">
    <property type="entry name" value="2oxo_dh_E1"/>
    <property type="match status" value="1"/>
</dbReference>
<accession>A0A443RR07</accession>
<dbReference type="Gene3D" id="3.40.50.12470">
    <property type="match status" value="1"/>
</dbReference>
<dbReference type="Pfam" id="PF02779">
    <property type="entry name" value="Transket_pyr"/>
    <property type="match status" value="1"/>
</dbReference>